<dbReference type="EMBL" id="QPJT01000006">
    <property type="protein sequence ID" value="RCX17916.1"/>
    <property type="molecule type" value="Genomic_DNA"/>
</dbReference>
<dbReference type="GO" id="GO:0008610">
    <property type="term" value="P:lipid biosynthetic process"/>
    <property type="evidence" value="ECO:0007669"/>
    <property type="project" value="InterPro"/>
</dbReference>
<dbReference type="SUPFAM" id="SSF56176">
    <property type="entry name" value="FAD-binding/transporter-associated domain-like"/>
    <property type="match status" value="1"/>
</dbReference>
<dbReference type="GO" id="GO:0016491">
    <property type="term" value="F:oxidoreductase activity"/>
    <property type="evidence" value="ECO:0007669"/>
    <property type="project" value="UniProtKB-KW"/>
</dbReference>
<dbReference type="Gene3D" id="1.10.45.10">
    <property type="entry name" value="Vanillyl-alcohol Oxidase, Chain A, domain 4"/>
    <property type="match status" value="1"/>
</dbReference>
<dbReference type="InterPro" id="IPR004113">
    <property type="entry name" value="FAD-bd_oxidored_4_C"/>
</dbReference>
<dbReference type="Proteomes" id="UP000253034">
    <property type="component" value="Unassembled WGS sequence"/>
</dbReference>
<evidence type="ECO:0000256" key="6">
    <source>
        <dbReference type="PIRSR" id="PIRSR625650-3"/>
    </source>
</evidence>
<dbReference type="SUPFAM" id="SSF55103">
    <property type="entry name" value="FAD-linked oxidases, C-terminal domain"/>
    <property type="match status" value="1"/>
</dbReference>
<feature type="site" description="Important for enzyme activity" evidence="7">
    <location>
        <position position="260"/>
    </location>
</feature>
<dbReference type="InterPro" id="IPR036318">
    <property type="entry name" value="FAD-bd_PCMH-like_sf"/>
</dbReference>
<evidence type="ECO:0000256" key="3">
    <source>
        <dbReference type="ARBA" id="ARBA00022827"/>
    </source>
</evidence>
<gene>
    <name evidence="9" type="ORF">DFR58_10684</name>
</gene>
<dbReference type="AlphaFoldDB" id="A0A369BBH6"/>
<dbReference type="Pfam" id="PF02913">
    <property type="entry name" value="FAD-oxidase_C"/>
    <property type="match status" value="1"/>
</dbReference>
<keyword evidence="2" id="KW-0285">Flavoprotein</keyword>
<dbReference type="OrthoDB" id="9767256at2"/>
<dbReference type="InterPro" id="IPR016166">
    <property type="entry name" value="FAD-bd_PCMH"/>
</dbReference>
<evidence type="ECO:0000256" key="7">
    <source>
        <dbReference type="PIRSR" id="PIRSR625650-4"/>
    </source>
</evidence>
<dbReference type="PROSITE" id="PS51387">
    <property type="entry name" value="FAD_PCMH"/>
    <property type="match status" value="1"/>
</dbReference>
<feature type="binding site" evidence="6">
    <location>
        <begin position="208"/>
        <end position="214"/>
    </location>
    <ligand>
        <name>FAD</name>
        <dbReference type="ChEBI" id="CHEBI:57692"/>
    </ligand>
</feature>
<dbReference type="GO" id="GO:0008609">
    <property type="term" value="F:alkylglycerone-phosphate synthase activity"/>
    <property type="evidence" value="ECO:0007669"/>
    <property type="project" value="InterPro"/>
</dbReference>
<dbReference type="Pfam" id="PF01565">
    <property type="entry name" value="FAD_binding_4"/>
    <property type="match status" value="1"/>
</dbReference>
<protein>
    <submittedName>
        <fullName evidence="9">FAD/FMN-containing dehydrogenase</fullName>
    </submittedName>
</protein>
<evidence type="ECO:0000259" key="8">
    <source>
        <dbReference type="PROSITE" id="PS51387"/>
    </source>
</evidence>
<evidence type="ECO:0000256" key="4">
    <source>
        <dbReference type="ARBA" id="ARBA00023002"/>
    </source>
</evidence>
<keyword evidence="4" id="KW-0560">Oxidoreductase</keyword>
<dbReference type="InterPro" id="IPR006094">
    <property type="entry name" value="Oxid_FAD_bind_N"/>
</dbReference>
<keyword evidence="10" id="KW-1185">Reference proteome</keyword>
<organism evidence="9 10">
    <name type="scientific">Anaerobacterium chartisolvens</name>
    <dbReference type="NCBI Taxonomy" id="1297424"/>
    <lineage>
        <taxon>Bacteria</taxon>
        <taxon>Bacillati</taxon>
        <taxon>Bacillota</taxon>
        <taxon>Clostridia</taxon>
        <taxon>Eubacteriales</taxon>
        <taxon>Oscillospiraceae</taxon>
        <taxon>Anaerobacterium</taxon>
    </lineage>
</organism>
<accession>A0A369BBH6</accession>
<evidence type="ECO:0000256" key="2">
    <source>
        <dbReference type="ARBA" id="ARBA00022630"/>
    </source>
</evidence>
<comment type="caution">
    <text evidence="9">The sequence shown here is derived from an EMBL/GenBank/DDBJ whole genome shotgun (WGS) entry which is preliminary data.</text>
</comment>
<reference evidence="9 10" key="1">
    <citation type="submission" date="2018-07" db="EMBL/GenBank/DDBJ databases">
        <title>Genomic Encyclopedia of Type Strains, Phase IV (KMG-IV): sequencing the most valuable type-strain genomes for metagenomic binning, comparative biology and taxonomic classification.</title>
        <authorList>
            <person name="Goeker M."/>
        </authorList>
    </citation>
    <scope>NUCLEOTIDE SEQUENCE [LARGE SCALE GENOMIC DNA]</scope>
    <source>
        <strain evidence="9 10">DSM 27016</strain>
    </source>
</reference>
<dbReference type="Gene3D" id="3.30.300.330">
    <property type="match status" value="1"/>
</dbReference>
<proteinExistence type="inferred from homology"/>
<comment type="cofactor">
    <cofactor evidence="6">
        <name>FAD</name>
        <dbReference type="ChEBI" id="CHEBI:57692"/>
    </cofactor>
</comment>
<evidence type="ECO:0000256" key="1">
    <source>
        <dbReference type="ARBA" id="ARBA00008000"/>
    </source>
</evidence>
<dbReference type="GO" id="GO:0071949">
    <property type="term" value="F:FAD binding"/>
    <property type="evidence" value="ECO:0007669"/>
    <property type="project" value="InterPro"/>
</dbReference>
<evidence type="ECO:0000313" key="10">
    <source>
        <dbReference type="Proteomes" id="UP000253034"/>
    </source>
</evidence>
<dbReference type="InterPro" id="IPR016164">
    <property type="entry name" value="FAD-linked_Oxase-like_C"/>
</dbReference>
<keyword evidence="3 6" id="KW-0274">FAD</keyword>
<dbReference type="InterPro" id="IPR025650">
    <property type="entry name" value="Alkyl-DHAP_Synthase"/>
</dbReference>
<evidence type="ECO:0000313" key="9">
    <source>
        <dbReference type="EMBL" id="RCX17916.1"/>
    </source>
</evidence>
<dbReference type="PANTHER" id="PTHR46568:SF1">
    <property type="entry name" value="ALKYLDIHYDROXYACETONEPHOSPHATE SYNTHASE, PEROXISOMAL"/>
    <property type="match status" value="1"/>
</dbReference>
<name>A0A369BBH6_9FIRM</name>
<feature type="domain" description="FAD-binding PCMH-type" evidence="8">
    <location>
        <begin position="45"/>
        <end position="224"/>
    </location>
</feature>
<dbReference type="InterPro" id="IPR016169">
    <property type="entry name" value="FAD-bd_PCMH_sub2"/>
</dbReference>
<dbReference type="RefSeq" id="WP_114297061.1">
    <property type="nucleotide sequence ID" value="NZ_QPJT01000006.1"/>
</dbReference>
<evidence type="ECO:0000256" key="5">
    <source>
        <dbReference type="PIRSR" id="PIRSR625650-1"/>
    </source>
</evidence>
<dbReference type="PANTHER" id="PTHR46568">
    <property type="entry name" value="ALKYLDIHYDROXYACETONEPHOSPHATE SYNTHASE, PEROXISOMAL"/>
    <property type="match status" value="1"/>
</dbReference>
<dbReference type="InterPro" id="IPR016171">
    <property type="entry name" value="Vanillyl_alc_oxidase_C-sub2"/>
</dbReference>
<feature type="active site" description="Proton donor/acceptor" evidence="5">
    <location>
        <position position="399"/>
    </location>
</feature>
<dbReference type="Gene3D" id="3.30.465.10">
    <property type="match status" value="1"/>
</dbReference>
<comment type="similarity">
    <text evidence="1">Belongs to the FAD-binding oxidoreductase/transferase type 4 family.</text>
</comment>
<sequence length="490" mass="55641">MDNQTLLDGLKCILSQEQIDTNYDNLYDAAADRYKKYAKARKVLDVPVPTAIVYPRSVDEVRTLLVYCNENSINVIPRSGKTATEGGLENWKEQTLVIDGKYLNKILNVDLYNMEATVQAGVPLQTLEDEVRKLGCTTGHSPQSKPIAQYGGLVATRSIGQFSTLYGGIEDMVVGLECVFPDGHIARIKNVSRRAGGPDIRHIAIGNEGTLCYITEVTVKLFKFYPENSKFYGYLIQDIDTGIKLLREVMVNGYRPSIARTYSEEDARQHFYHFYKGKSILIFMAEGNREIVNATCAGIEAAVDKFKDGIIEQVDSKLISDWFDHLNWSQQDIDDEVQGMIDNDKHDGFTTEISANWEAIPKIYHNVINRIKSEFPRADDLTMLGGHSSHSYINGTNMYFVYNYNINCAPEDEMRIYHHPLQTIIVEETLKLGGSMCHHHGIGKYRNEWTKEEHGTAYYMLEKLKEAFDPNGIMNFGTIYPQKEGVKYQK</sequence>